<dbReference type="NCBIfam" id="TIGR00135">
    <property type="entry name" value="gatC"/>
    <property type="match status" value="1"/>
</dbReference>
<comment type="function">
    <text evidence="2">Allows the formation of correctly charged Asn-tRNA(Asn) or Gln-tRNA(Gln) through the transamidation of misacylated Asp-tRNA(Asn) or Glu-tRNA(Gln) in organisms which lack either or both of asparaginyl-tRNA or glutaminyl-tRNA synthetases. The reaction takes place in the presence of glutamine and ATP through an activated phospho-Asp-tRNA(Asn) or phospho-Glu-tRNA(Gln).</text>
</comment>
<dbReference type="PANTHER" id="PTHR15004">
    <property type="entry name" value="GLUTAMYL-TRNA(GLN) AMIDOTRANSFERASE SUBUNIT C, MITOCHONDRIAL"/>
    <property type="match status" value="1"/>
</dbReference>
<sequence>MKLTLDEVDYVALLARLALNDDEKIKYMHQLEDILKYMDILSEAPTEDVEPMAGPIELYTPLRDDVVTPSLALEDSLANAPARAGEYFKVPKIIE</sequence>
<dbReference type="GO" id="GO:0050567">
    <property type="term" value="F:glutaminyl-tRNA synthase (glutamine-hydrolyzing) activity"/>
    <property type="evidence" value="ECO:0007669"/>
    <property type="project" value="UniProtKB-UniRule"/>
</dbReference>
<comment type="caution">
    <text evidence="3">The sequence shown here is derived from an EMBL/GenBank/DDBJ whole genome shotgun (WGS) entry which is preliminary data.</text>
</comment>
<dbReference type="InterPro" id="IPR036113">
    <property type="entry name" value="Asp/Glu-ADT_sf_sub_c"/>
</dbReference>
<keyword evidence="1 2" id="KW-0067">ATP-binding</keyword>
<reference evidence="3" key="1">
    <citation type="journal article" date="2020" name="mSystems">
        <title>Genome- and Community-Level Interaction Insights into Carbon Utilization and Element Cycling Functions of Hydrothermarchaeota in Hydrothermal Sediment.</title>
        <authorList>
            <person name="Zhou Z."/>
            <person name="Liu Y."/>
            <person name="Xu W."/>
            <person name="Pan J."/>
            <person name="Luo Z.H."/>
            <person name="Li M."/>
        </authorList>
    </citation>
    <scope>NUCLEOTIDE SEQUENCE [LARGE SCALE GENOMIC DNA]</scope>
    <source>
        <strain evidence="3">SpSt-769</strain>
    </source>
</reference>
<protein>
    <recommendedName>
        <fullName evidence="2">Aspartyl/glutamyl-tRNA(Asn/Gln) amidotransferase subunit C</fullName>
        <shortName evidence="2">Asp/Glu-ADT subunit C</shortName>
        <ecNumber evidence="2">6.3.5.-</ecNumber>
    </recommendedName>
</protein>
<organism evidence="3">
    <name type="scientific">Desulfomonile tiedjei</name>
    <dbReference type="NCBI Taxonomy" id="2358"/>
    <lineage>
        <taxon>Bacteria</taxon>
        <taxon>Pseudomonadati</taxon>
        <taxon>Thermodesulfobacteriota</taxon>
        <taxon>Desulfomonilia</taxon>
        <taxon>Desulfomonilales</taxon>
        <taxon>Desulfomonilaceae</taxon>
        <taxon>Desulfomonile</taxon>
    </lineage>
</organism>
<comment type="catalytic activity">
    <reaction evidence="2">
        <text>L-aspartyl-tRNA(Asn) + L-glutamine + ATP + H2O = L-asparaginyl-tRNA(Asn) + L-glutamate + ADP + phosphate + 2 H(+)</text>
        <dbReference type="Rhea" id="RHEA:14513"/>
        <dbReference type="Rhea" id="RHEA-COMP:9674"/>
        <dbReference type="Rhea" id="RHEA-COMP:9677"/>
        <dbReference type="ChEBI" id="CHEBI:15377"/>
        <dbReference type="ChEBI" id="CHEBI:15378"/>
        <dbReference type="ChEBI" id="CHEBI:29985"/>
        <dbReference type="ChEBI" id="CHEBI:30616"/>
        <dbReference type="ChEBI" id="CHEBI:43474"/>
        <dbReference type="ChEBI" id="CHEBI:58359"/>
        <dbReference type="ChEBI" id="CHEBI:78515"/>
        <dbReference type="ChEBI" id="CHEBI:78516"/>
        <dbReference type="ChEBI" id="CHEBI:456216"/>
    </reaction>
</comment>
<dbReference type="Gene3D" id="1.10.20.60">
    <property type="entry name" value="Glu-tRNAGln amidotransferase C subunit, N-terminal domain"/>
    <property type="match status" value="1"/>
</dbReference>
<dbReference type="GO" id="GO:0070681">
    <property type="term" value="P:glutaminyl-tRNAGln biosynthesis via transamidation"/>
    <property type="evidence" value="ECO:0007669"/>
    <property type="project" value="TreeGrafter"/>
</dbReference>
<keyword evidence="2" id="KW-0436">Ligase</keyword>
<dbReference type="SUPFAM" id="SSF141000">
    <property type="entry name" value="Glu-tRNAGln amidotransferase C subunit"/>
    <property type="match status" value="1"/>
</dbReference>
<proteinExistence type="inferred from homology"/>
<comment type="similarity">
    <text evidence="2">Belongs to the GatC family.</text>
</comment>
<gene>
    <name evidence="2 3" type="primary">gatC</name>
    <name evidence="3" type="ORF">ENV54_01515</name>
</gene>
<dbReference type="GO" id="GO:0006450">
    <property type="term" value="P:regulation of translational fidelity"/>
    <property type="evidence" value="ECO:0007669"/>
    <property type="project" value="InterPro"/>
</dbReference>
<dbReference type="GO" id="GO:0016740">
    <property type="term" value="F:transferase activity"/>
    <property type="evidence" value="ECO:0007669"/>
    <property type="project" value="UniProtKB-KW"/>
</dbReference>
<dbReference type="GO" id="GO:0005524">
    <property type="term" value="F:ATP binding"/>
    <property type="evidence" value="ECO:0007669"/>
    <property type="project" value="UniProtKB-KW"/>
</dbReference>
<accession>A0A7C4EVQ8</accession>
<keyword evidence="3" id="KW-0808">Transferase</keyword>
<comment type="subunit">
    <text evidence="2">Heterotrimer of A, B and C subunits.</text>
</comment>
<dbReference type="Pfam" id="PF02686">
    <property type="entry name" value="GatC"/>
    <property type="match status" value="1"/>
</dbReference>
<dbReference type="InterPro" id="IPR003837">
    <property type="entry name" value="GatC"/>
</dbReference>
<comment type="catalytic activity">
    <reaction evidence="2">
        <text>L-glutamyl-tRNA(Gln) + L-glutamine + ATP + H2O = L-glutaminyl-tRNA(Gln) + L-glutamate + ADP + phosphate + H(+)</text>
        <dbReference type="Rhea" id="RHEA:17521"/>
        <dbReference type="Rhea" id="RHEA-COMP:9681"/>
        <dbReference type="Rhea" id="RHEA-COMP:9684"/>
        <dbReference type="ChEBI" id="CHEBI:15377"/>
        <dbReference type="ChEBI" id="CHEBI:15378"/>
        <dbReference type="ChEBI" id="CHEBI:29985"/>
        <dbReference type="ChEBI" id="CHEBI:30616"/>
        <dbReference type="ChEBI" id="CHEBI:43474"/>
        <dbReference type="ChEBI" id="CHEBI:58359"/>
        <dbReference type="ChEBI" id="CHEBI:78520"/>
        <dbReference type="ChEBI" id="CHEBI:78521"/>
        <dbReference type="ChEBI" id="CHEBI:456216"/>
    </reaction>
</comment>
<evidence type="ECO:0000256" key="1">
    <source>
        <dbReference type="ARBA" id="ARBA00022840"/>
    </source>
</evidence>
<evidence type="ECO:0000313" key="3">
    <source>
        <dbReference type="EMBL" id="HGH59957.1"/>
    </source>
</evidence>
<evidence type="ECO:0000256" key="2">
    <source>
        <dbReference type="HAMAP-Rule" id="MF_00122"/>
    </source>
</evidence>
<dbReference type="AlphaFoldDB" id="A0A7C4EVQ8"/>
<dbReference type="PANTHER" id="PTHR15004:SF0">
    <property type="entry name" value="GLUTAMYL-TRNA(GLN) AMIDOTRANSFERASE SUBUNIT C, MITOCHONDRIAL"/>
    <property type="match status" value="1"/>
</dbReference>
<dbReference type="HAMAP" id="MF_00122">
    <property type="entry name" value="GatC"/>
    <property type="match status" value="1"/>
</dbReference>
<name>A0A7C4EVQ8_9BACT</name>
<dbReference type="GO" id="GO:0006412">
    <property type="term" value="P:translation"/>
    <property type="evidence" value="ECO:0007669"/>
    <property type="project" value="UniProtKB-UniRule"/>
</dbReference>
<keyword evidence="2" id="KW-0547">Nucleotide-binding</keyword>
<dbReference type="EC" id="6.3.5.-" evidence="2"/>
<dbReference type="EMBL" id="DTGT01000050">
    <property type="protein sequence ID" value="HGH59957.1"/>
    <property type="molecule type" value="Genomic_DNA"/>
</dbReference>
<keyword evidence="2" id="KW-0648">Protein biosynthesis</keyword>